<protein>
    <submittedName>
        <fullName evidence="2">Uncharacterized protein</fullName>
    </submittedName>
</protein>
<gene>
    <name evidence="2" type="ORF">K443DRAFT_10957</name>
</gene>
<feature type="compositionally biased region" description="Acidic residues" evidence="1">
    <location>
        <begin position="67"/>
        <end position="81"/>
    </location>
</feature>
<dbReference type="Proteomes" id="UP000054477">
    <property type="component" value="Unassembled WGS sequence"/>
</dbReference>
<feature type="compositionally biased region" description="Low complexity" evidence="1">
    <location>
        <begin position="182"/>
        <end position="192"/>
    </location>
</feature>
<feature type="compositionally biased region" description="Polar residues" evidence="1">
    <location>
        <begin position="213"/>
        <end position="223"/>
    </location>
</feature>
<feature type="region of interest" description="Disordered" evidence="1">
    <location>
        <begin position="57"/>
        <end position="87"/>
    </location>
</feature>
<reference evidence="2 3" key="1">
    <citation type="submission" date="2014-04" db="EMBL/GenBank/DDBJ databases">
        <authorList>
            <consortium name="DOE Joint Genome Institute"/>
            <person name="Kuo A."/>
            <person name="Kohler A."/>
            <person name="Nagy L.G."/>
            <person name="Floudas D."/>
            <person name="Copeland A."/>
            <person name="Barry K.W."/>
            <person name="Cichocki N."/>
            <person name="Veneault-Fourrey C."/>
            <person name="LaButti K."/>
            <person name="Lindquist E.A."/>
            <person name="Lipzen A."/>
            <person name="Lundell T."/>
            <person name="Morin E."/>
            <person name="Murat C."/>
            <person name="Sun H."/>
            <person name="Tunlid A."/>
            <person name="Henrissat B."/>
            <person name="Grigoriev I.V."/>
            <person name="Hibbett D.S."/>
            <person name="Martin F."/>
            <person name="Nordberg H.P."/>
            <person name="Cantor M.N."/>
            <person name="Hua S.X."/>
        </authorList>
    </citation>
    <scope>NUCLEOTIDE SEQUENCE [LARGE SCALE GENOMIC DNA]</scope>
    <source>
        <strain evidence="2 3">LaAM-08-1</strain>
    </source>
</reference>
<proteinExistence type="predicted"/>
<feature type="region of interest" description="Disordered" evidence="1">
    <location>
        <begin position="347"/>
        <end position="371"/>
    </location>
</feature>
<name>A0A0C9XIN2_9AGAR</name>
<sequence>MLLIYYTISRQDDAPNVVNYEEYKDLVKNTILSALGGKPVVVFVEMLSIEKSAKRVKAGNNDGGLSSDDEGAACDRDDDDNPGLSKEEYDLAKERTKLEKRYQNDHNGSYTYIDATSVSISLTPFMMKEWACALVDKDKNVNINNPPHTQTFNPANRRRHQQQQTLVFLYHHPRPQHPPNVPASAPSPTAATTHDRHPPPPTTTERPRHTPTLQKQDQTATSPHKNDATTPGHAGNEQRPGAMSMLAMRQSDERRTMNVVVRRRWLLGATLGHYIHRHEQLPQPTPLTTHPRLRYTAGTPRHPERAPATSTRWSARCHVAVSDVATKRRMMMISSFVVIILSQCNNLHGGTTTTTTERPPPRTTMSEPPPP</sequence>
<dbReference type="AlphaFoldDB" id="A0A0C9XIN2"/>
<dbReference type="EMBL" id="KN838735">
    <property type="protein sequence ID" value="KIJ96022.1"/>
    <property type="molecule type" value="Genomic_DNA"/>
</dbReference>
<feature type="region of interest" description="Disordered" evidence="1">
    <location>
        <begin position="172"/>
        <end position="241"/>
    </location>
</feature>
<evidence type="ECO:0000313" key="3">
    <source>
        <dbReference type="Proteomes" id="UP000054477"/>
    </source>
</evidence>
<reference evidence="3" key="2">
    <citation type="submission" date="2015-01" db="EMBL/GenBank/DDBJ databases">
        <title>Evolutionary Origins and Diversification of the Mycorrhizal Mutualists.</title>
        <authorList>
            <consortium name="DOE Joint Genome Institute"/>
            <consortium name="Mycorrhizal Genomics Consortium"/>
            <person name="Kohler A."/>
            <person name="Kuo A."/>
            <person name="Nagy L.G."/>
            <person name="Floudas D."/>
            <person name="Copeland A."/>
            <person name="Barry K.W."/>
            <person name="Cichocki N."/>
            <person name="Veneault-Fourrey C."/>
            <person name="LaButti K."/>
            <person name="Lindquist E.A."/>
            <person name="Lipzen A."/>
            <person name="Lundell T."/>
            <person name="Morin E."/>
            <person name="Murat C."/>
            <person name="Riley R."/>
            <person name="Ohm R."/>
            <person name="Sun H."/>
            <person name="Tunlid A."/>
            <person name="Henrissat B."/>
            <person name="Grigoriev I.V."/>
            <person name="Hibbett D.S."/>
            <person name="Martin F."/>
        </authorList>
    </citation>
    <scope>NUCLEOTIDE SEQUENCE [LARGE SCALE GENOMIC DNA]</scope>
    <source>
        <strain evidence="3">LaAM-08-1</strain>
    </source>
</reference>
<keyword evidence="3" id="KW-1185">Reference proteome</keyword>
<evidence type="ECO:0000313" key="2">
    <source>
        <dbReference type="EMBL" id="KIJ96022.1"/>
    </source>
</evidence>
<organism evidence="2 3">
    <name type="scientific">Laccaria amethystina LaAM-08-1</name>
    <dbReference type="NCBI Taxonomy" id="1095629"/>
    <lineage>
        <taxon>Eukaryota</taxon>
        <taxon>Fungi</taxon>
        <taxon>Dikarya</taxon>
        <taxon>Basidiomycota</taxon>
        <taxon>Agaricomycotina</taxon>
        <taxon>Agaricomycetes</taxon>
        <taxon>Agaricomycetidae</taxon>
        <taxon>Agaricales</taxon>
        <taxon>Agaricineae</taxon>
        <taxon>Hydnangiaceae</taxon>
        <taxon>Laccaria</taxon>
    </lineage>
</organism>
<evidence type="ECO:0000256" key="1">
    <source>
        <dbReference type="SAM" id="MobiDB-lite"/>
    </source>
</evidence>
<dbReference type="OrthoDB" id="3259884at2759"/>
<dbReference type="HOGENOM" id="CLU_746104_0_0_1"/>
<accession>A0A0C9XIN2</accession>